<dbReference type="AlphaFoldDB" id="A0A1G8AIT7"/>
<dbReference type="Proteomes" id="UP000199643">
    <property type="component" value="Unassembled WGS sequence"/>
</dbReference>
<name>A0A1G8AIT7_9SPHI</name>
<reference evidence="2" key="1">
    <citation type="submission" date="2016-10" db="EMBL/GenBank/DDBJ databases">
        <authorList>
            <person name="Varghese N."/>
            <person name="Submissions S."/>
        </authorList>
    </citation>
    <scope>NUCLEOTIDE SEQUENCE [LARGE SCALE GENOMIC DNA]</scope>
    <source>
        <strain evidence="2">DSM 17933</strain>
    </source>
</reference>
<gene>
    <name evidence="1" type="ORF">SAMN05421827_11929</name>
</gene>
<dbReference type="EMBL" id="FNCH01000019">
    <property type="protein sequence ID" value="SDH20915.1"/>
    <property type="molecule type" value="Genomic_DNA"/>
</dbReference>
<proteinExistence type="predicted"/>
<protein>
    <submittedName>
        <fullName evidence="1">Uncharacterized protein</fullName>
    </submittedName>
</protein>
<dbReference type="STRING" id="405671.SAMN05421827_11929"/>
<keyword evidence="2" id="KW-1185">Reference proteome</keyword>
<accession>A0A1G8AIT7</accession>
<organism evidence="1 2">
    <name type="scientific">Pedobacter terrae</name>
    <dbReference type="NCBI Taxonomy" id="405671"/>
    <lineage>
        <taxon>Bacteria</taxon>
        <taxon>Pseudomonadati</taxon>
        <taxon>Bacteroidota</taxon>
        <taxon>Sphingobacteriia</taxon>
        <taxon>Sphingobacteriales</taxon>
        <taxon>Sphingobacteriaceae</taxon>
        <taxon>Pedobacter</taxon>
    </lineage>
</organism>
<dbReference type="RefSeq" id="WP_090502883.1">
    <property type="nucleotide sequence ID" value="NZ_FNCH01000019.1"/>
</dbReference>
<evidence type="ECO:0000313" key="2">
    <source>
        <dbReference type="Proteomes" id="UP000199643"/>
    </source>
</evidence>
<sequence>MINLNGKQLTSIGGLSTKAQAVLSMINGGQKWLSFGITDTTVNGINAESENQLLKLIQNGLTGESYIRFNTFRADIDKILSLSEADIAQLAAIRLTVNDNEANLDLLLHQNELLSYGDMAKSADMIFLLVQQRPDLFQALSFNEMLTLTDFVMKQSEVNPELQTQSAAFAATTAATVSDFVNLSLFYQYALQQLPGENLIPQTQSSEIQALYAQFEAVVQPYLFTPSIDMLADGGNLVQAIPELARASHFIGYTTASAAMLNLIQNITLNEQAGGGLNTAIQNYLAAVKNLISFTTATSNALSQDGATASVKFQSAQGMANVGVDRNGTVYLLPDTKITHLN</sequence>
<dbReference type="OrthoDB" id="741268at2"/>
<evidence type="ECO:0000313" key="1">
    <source>
        <dbReference type="EMBL" id="SDH20915.1"/>
    </source>
</evidence>